<dbReference type="Proteomes" id="UP000800094">
    <property type="component" value="Unassembled WGS sequence"/>
</dbReference>
<reference evidence="1" key="1">
    <citation type="journal article" date="2020" name="Stud. Mycol.">
        <title>101 Dothideomycetes genomes: a test case for predicting lifestyles and emergence of pathogens.</title>
        <authorList>
            <person name="Haridas S."/>
            <person name="Albert R."/>
            <person name="Binder M."/>
            <person name="Bloem J."/>
            <person name="Labutti K."/>
            <person name="Salamov A."/>
            <person name="Andreopoulos B."/>
            <person name="Baker S."/>
            <person name="Barry K."/>
            <person name="Bills G."/>
            <person name="Bluhm B."/>
            <person name="Cannon C."/>
            <person name="Castanera R."/>
            <person name="Culley D."/>
            <person name="Daum C."/>
            <person name="Ezra D."/>
            <person name="Gonzalez J."/>
            <person name="Henrissat B."/>
            <person name="Kuo A."/>
            <person name="Liang C."/>
            <person name="Lipzen A."/>
            <person name="Lutzoni F."/>
            <person name="Magnuson J."/>
            <person name="Mondo S."/>
            <person name="Nolan M."/>
            <person name="Ohm R."/>
            <person name="Pangilinan J."/>
            <person name="Park H.-J."/>
            <person name="Ramirez L."/>
            <person name="Alfaro M."/>
            <person name="Sun H."/>
            <person name="Tritt A."/>
            <person name="Yoshinaga Y."/>
            <person name="Zwiers L.-H."/>
            <person name="Turgeon B."/>
            <person name="Goodwin S."/>
            <person name="Spatafora J."/>
            <person name="Crous P."/>
            <person name="Grigoriev I."/>
        </authorList>
    </citation>
    <scope>NUCLEOTIDE SEQUENCE</scope>
    <source>
        <strain evidence="1">CBS 122368</strain>
    </source>
</reference>
<dbReference type="AlphaFoldDB" id="A0A6A6J161"/>
<evidence type="ECO:0000313" key="1">
    <source>
        <dbReference type="EMBL" id="KAF2255912.1"/>
    </source>
</evidence>
<keyword evidence="2" id="KW-1185">Reference proteome</keyword>
<sequence>MVASPYMPPGSSVLKDKHVNFVPCSPQSTNQAHIAAAGTGERRLESHSVTVARPAGKDTIFSCGFARWRVSRADLASLNGVFKCRNSSFFNLDSSIQDTPPRPIFMPWIPALQAFLWHVVCTAQMISQCASPYPLQLAPKMPPCSSVPSKHHCQYRIFA</sequence>
<dbReference type="EMBL" id="ML987189">
    <property type="protein sequence ID" value="KAF2255912.1"/>
    <property type="molecule type" value="Genomic_DNA"/>
</dbReference>
<gene>
    <name evidence="1" type="ORF">BU26DRAFT_11691</name>
</gene>
<dbReference type="GeneID" id="54572791"/>
<organism evidence="1 2">
    <name type="scientific">Trematosphaeria pertusa</name>
    <dbReference type="NCBI Taxonomy" id="390896"/>
    <lineage>
        <taxon>Eukaryota</taxon>
        <taxon>Fungi</taxon>
        <taxon>Dikarya</taxon>
        <taxon>Ascomycota</taxon>
        <taxon>Pezizomycotina</taxon>
        <taxon>Dothideomycetes</taxon>
        <taxon>Pleosporomycetidae</taxon>
        <taxon>Pleosporales</taxon>
        <taxon>Massarineae</taxon>
        <taxon>Trematosphaeriaceae</taxon>
        <taxon>Trematosphaeria</taxon>
    </lineage>
</organism>
<dbReference type="RefSeq" id="XP_033690916.1">
    <property type="nucleotide sequence ID" value="XM_033819461.1"/>
</dbReference>
<evidence type="ECO:0000313" key="2">
    <source>
        <dbReference type="Proteomes" id="UP000800094"/>
    </source>
</evidence>
<accession>A0A6A6J161</accession>
<proteinExistence type="predicted"/>
<name>A0A6A6J161_9PLEO</name>
<protein>
    <submittedName>
        <fullName evidence="1">Uncharacterized protein</fullName>
    </submittedName>
</protein>